<feature type="region of interest" description="Disordered" evidence="1">
    <location>
        <begin position="183"/>
        <end position="231"/>
    </location>
</feature>
<protein>
    <submittedName>
        <fullName evidence="2">Uncharacterized protein</fullName>
    </submittedName>
</protein>
<evidence type="ECO:0000313" key="3">
    <source>
        <dbReference type="Proteomes" id="UP001321749"/>
    </source>
</evidence>
<dbReference type="AlphaFoldDB" id="A0AAV9HTB3"/>
<name>A0AAV9HTB3_9PEZI</name>
<proteinExistence type="predicted"/>
<reference evidence="2" key="2">
    <citation type="submission" date="2023-06" db="EMBL/GenBank/DDBJ databases">
        <authorList>
            <consortium name="Lawrence Berkeley National Laboratory"/>
            <person name="Mondo S.J."/>
            <person name="Hensen N."/>
            <person name="Bonometti L."/>
            <person name="Westerberg I."/>
            <person name="Brannstrom I.O."/>
            <person name="Guillou S."/>
            <person name="Cros-Aarteil S."/>
            <person name="Calhoun S."/>
            <person name="Haridas S."/>
            <person name="Kuo A."/>
            <person name="Pangilinan J."/>
            <person name="Riley R."/>
            <person name="Labutti K."/>
            <person name="Andreopoulos B."/>
            <person name="Lipzen A."/>
            <person name="Chen C."/>
            <person name="Yanf M."/>
            <person name="Daum C."/>
            <person name="Ng V."/>
            <person name="Clum A."/>
            <person name="Steindorff A."/>
            <person name="Ohm R."/>
            <person name="Martin F."/>
            <person name="Silar P."/>
            <person name="Natvig D."/>
            <person name="Lalanne C."/>
            <person name="Gautier V."/>
            <person name="Ament-Velasquez S.L."/>
            <person name="Kruys A."/>
            <person name="Hutchinson M.I."/>
            <person name="Powell A.J."/>
            <person name="Barry K."/>
            <person name="Miller A.N."/>
            <person name="Grigoriev I.V."/>
            <person name="Debuchy R."/>
            <person name="Gladieux P."/>
            <person name="Thoren M.H."/>
            <person name="Johannesson H."/>
        </authorList>
    </citation>
    <scope>NUCLEOTIDE SEQUENCE</scope>
    <source>
        <strain evidence="2">PSN324</strain>
    </source>
</reference>
<comment type="caution">
    <text evidence="2">The sequence shown here is derived from an EMBL/GenBank/DDBJ whole genome shotgun (WGS) entry which is preliminary data.</text>
</comment>
<dbReference type="Proteomes" id="UP001321749">
    <property type="component" value="Unassembled WGS sequence"/>
</dbReference>
<accession>A0AAV9HTB3</accession>
<reference evidence="2" key="1">
    <citation type="journal article" date="2023" name="Mol. Phylogenet. Evol.">
        <title>Genome-scale phylogeny and comparative genomics of the fungal order Sordariales.</title>
        <authorList>
            <person name="Hensen N."/>
            <person name="Bonometti L."/>
            <person name="Westerberg I."/>
            <person name="Brannstrom I.O."/>
            <person name="Guillou S."/>
            <person name="Cros-Aarteil S."/>
            <person name="Calhoun S."/>
            <person name="Haridas S."/>
            <person name="Kuo A."/>
            <person name="Mondo S."/>
            <person name="Pangilinan J."/>
            <person name="Riley R."/>
            <person name="LaButti K."/>
            <person name="Andreopoulos B."/>
            <person name="Lipzen A."/>
            <person name="Chen C."/>
            <person name="Yan M."/>
            <person name="Daum C."/>
            <person name="Ng V."/>
            <person name="Clum A."/>
            <person name="Steindorff A."/>
            <person name="Ohm R.A."/>
            <person name="Martin F."/>
            <person name="Silar P."/>
            <person name="Natvig D.O."/>
            <person name="Lalanne C."/>
            <person name="Gautier V."/>
            <person name="Ament-Velasquez S.L."/>
            <person name="Kruys A."/>
            <person name="Hutchinson M.I."/>
            <person name="Powell A.J."/>
            <person name="Barry K."/>
            <person name="Miller A.N."/>
            <person name="Grigoriev I.V."/>
            <person name="Debuchy R."/>
            <person name="Gladieux P."/>
            <person name="Hiltunen Thoren M."/>
            <person name="Johannesson H."/>
        </authorList>
    </citation>
    <scope>NUCLEOTIDE SEQUENCE</scope>
    <source>
        <strain evidence="2">PSN324</strain>
    </source>
</reference>
<feature type="region of interest" description="Disordered" evidence="1">
    <location>
        <begin position="1"/>
        <end position="68"/>
    </location>
</feature>
<feature type="compositionally biased region" description="Basic and acidic residues" evidence="1">
    <location>
        <begin position="13"/>
        <end position="30"/>
    </location>
</feature>
<evidence type="ECO:0000313" key="2">
    <source>
        <dbReference type="EMBL" id="KAK4463355.1"/>
    </source>
</evidence>
<organism evidence="2 3">
    <name type="scientific">Cladorrhinum samala</name>
    <dbReference type="NCBI Taxonomy" id="585594"/>
    <lineage>
        <taxon>Eukaryota</taxon>
        <taxon>Fungi</taxon>
        <taxon>Dikarya</taxon>
        <taxon>Ascomycota</taxon>
        <taxon>Pezizomycotina</taxon>
        <taxon>Sordariomycetes</taxon>
        <taxon>Sordariomycetidae</taxon>
        <taxon>Sordariales</taxon>
        <taxon>Podosporaceae</taxon>
        <taxon>Cladorrhinum</taxon>
    </lineage>
</organism>
<gene>
    <name evidence="2" type="ORF">QBC42DRAFT_265744</name>
</gene>
<dbReference type="EMBL" id="MU864960">
    <property type="protein sequence ID" value="KAK4463355.1"/>
    <property type="molecule type" value="Genomic_DNA"/>
</dbReference>
<sequence>MSTTSTEEFYTEEDVRAVMDPDYNRGKDGGSSRPYYTEEDVERVMMKNRDSSSSSEEEQPGSDSFSFYTDEDVAAVMASRGDGRSKSDLYTEADVQAVMNPSSQGLYTDADVAAVMGARGGSMYTDEDVAEVMRGEMYTDEDVAAVMGRDYTSSGRVPQGRRAHWQGAERREFYTAEDVERVMRQGNVRGSERRRNAGVESAGDTGGNISSSGEEEEDGEHLGEASGSRGA</sequence>
<keyword evidence="3" id="KW-1185">Reference proteome</keyword>
<evidence type="ECO:0000256" key="1">
    <source>
        <dbReference type="SAM" id="MobiDB-lite"/>
    </source>
</evidence>